<dbReference type="RefSeq" id="WP_121011387.1">
    <property type="nucleotide sequence ID" value="NZ_RCCJ01000001.1"/>
</dbReference>
<comment type="caution">
    <text evidence="3">The sequence shown here is derived from an EMBL/GenBank/DDBJ whole genome shotgun (WGS) entry which is preliminary data.</text>
</comment>
<dbReference type="OrthoDB" id="159752at2"/>
<dbReference type="PANTHER" id="PTHR13016:SF0">
    <property type="entry name" value="AMME SYNDROME CANDIDATE GENE 1 PROTEIN"/>
    <property type="match status" value="1"/>
</dbReference>
<dbReference type="InterPro" id="IPR027623">
    <property type="entry name" value="AmmeMemoSam_A"/>
</dbReference>
<dbReference type="NCBIfam" id="TIGR04335">
    <property type="entry name" value="AmmeMemoSam_A"/>
    <property type="match status" value="1"/>
</dbReference>
<sequence length="200" mass="22948">MLNSEEAKELIHLGRNAVLSVFRGGKLIVPEPIKERYPYKRGVFTTLLTYPEKNLRGCIGVPYPQYPLWYAVIYSSVSAAFKDPRFPPLREEELGEIVWELSILTEPEEVPKELLLDSICVGRDGLIVDLHGIRGLLLPQVAPRYGWEPIDFLENTCLKAGLDRDCWKDPDTRVFRFESEIFEEVEPWGEVRKIEALNCG</sequence>
<evidence type="ECO:0000259" key="2">
    <source>
        <dbReference type="PROSITE" id="PS51112"/>
    </source>
</evidence>
<dbReference type="InterPro" id="IPR027485">
    <property type="entry name" value="AMMECR1_N"/>
</dbReference>
<dbReference type="InterPro" id="IPR036071">
    <property type="entry name" value="AMMECR1_dom_sf"/>
</dbReference>
<dbReference type="InterPro" id="IPR023472">
    <property type="entry name" value="Uncharacterised_MJ0810"/>
</dbReference>
<keyword evidence="4" id="KW-1185">Reference proteome</keyword>
<dbReference type="EMBL" id="RCCJ01000001">
    <property type="protein sequence ID" value="RLJ70908.1"/>
    <property type="molecule type" value="Genomic_DNA"/>
</dbReference>
<dbReference type="Proteomes" id="UP000267841">
    <property type="component" value="Unassembled WGS sequence"/>
</dbReference>
<dbReference type="InterPro" id="IPR023473">
    <property type="entry name" value="AMMECR1"/>
</dbReference>
<dbReference type="Gene3D" id="3.30.1490.150">
    <property type="entry name" value="Hypothetical protein ph0010, domain 2"/>
    <property type="match status" value="1"/>
</dbReference>
<dbReference type="PANTHER" id="PTHR13016">
    <property type="entry name" value="AMMECR1 HOMOLOG"/>
    <property type="match status" value="1"/>
</dbReference>
<dbReference type="HAMAP" id="MF_00645">
    <property type="entry name" value="AMMECR1"/>
    <property type="match status" value="1"/>
</dbReference>
<reference evidence="3 4" key="1">
    <citation type="submission" date="2018-10" db="EMBL/GenBank/DDBJ databases">
        <title>Genomic Encyclopedia of Archaeal and Bacterial Type Strains, Phase II (KMG-II): from individual species to whole genera.</title>
        <authorList>
            <person name="Goeker M."/>
        </authorList>
    </citation>
    <scope>NUCLEOTIDE SEQUENCE [LARGE SCALE GENOMIC DNA]</scope>
    <source>
        <strain evidence="3 4">DSM 16510</strain>
    </source>
</reference>
<dbReference type="Gene3D" id="3.30.700.20">
    <property type="entry name" value="Hypothetical protein ph0010, domain 1"/>
    <property type="match status" value="1"/>
</dbReference>
<dbReference type="NCBIfam" id="TIGR00296">
    <property type="entry name" value="TIGR00296 family protein"/>
    <property type="match status" value="1"/>
</dbReference>
<evidence type="ECO:0000313" key="3">
    <source>
        <dbReference type="EMBL" id="RLJ70908.1"/>
    </source>
</evidence>
<gene>
    <name evidence="3" type="ORF">BCF55_1196</name>
</gene>
<organism evidence="3 4">
    <name type="scientific">Hydrogenivirga caldilitoris</name>
    <dbReference type="NCBI Taxonomy" id="246264"/>
    <lineage>
        <taxon>Bacteria</taxon>
        <taxon>Pseudomonadati</taxon>
        <taxon>Aquificota</taxon>
        <taxon>Aquificia</taxon>
        <taxon>Aquificales</taxon>
        <taxon>Aquificaceae</taxon>
        <taxon>Hydrogenivirga</taxon>
    </lineage>
</organism>
<proteinExistence type="inferred from homology"/>
<name>A0A497XPT9_9AQUI</name>
<feature type="domain" description="AMMECR1" evidence="2">
    <location>
        <begin position="5"/>
        <end position="193"/>
    </location>
</feature>
<dbReference type="Pfam" id="PF01871">
    <property type="entry name" value="AMMECR1"/>
    <property type="match status" value="1"/>
</dbReference>
<evidence type="ECO:0000313" key="4">
    <source>
        <dbReference type="Proteomes" id="UP000267841"/>
    </source>
</evidence>
<protein>
    <recommendedName>
        <fullName evidence="1">Protein BCF55_1196</fullName>
    </recommendedName>
</protein>
<dbReference type="InterPro" id="IPR002733">
    <property type="entry name" value="AMMECR1_domain"/>
</dbReference>
<evidence type="ECO:0000256" key="1">
    <source>
        <dbReference type="HAMAP-Rule" id="MF_00645"/>
    </source>
</evidence>
<dbReference type="PROSITE" id="PS51112">
    <property type="entry name" value="AMMECR1"/>
    <property type="match status" value="1"/>
</dbReference>
<dbReference type="AlphaFoldDB" id="A0A497XPT9"/>
<accession>A0A497XPT9</accession>
<dbReference type="SUPFAM" id="SSF143447">
    <property type="entry name" value="AMMECR1-like"/>
    <property type="match status" value="1"/>
</dbReference>